<keyword evidence="2" id="KW-1185">Reference proteome</keyword>
<evidence type="ECO:0000313" key="2">
    <source>
        <dbReference type="Proteomes" id="UP001208570"/>
    </source>
</evidence>
<evidence type="ECO:0000313" key="1">
    <source>
        <dbReference type="EMBL" id="KAK2154728.1"/>
    </source>
</evidence>
<dbReference type="Gene3D" id="2.120.10.30">
    <property type="entry name" value="TolB, C-terminal domain"/>
    <property type="match status" value="1"/>
</dbReference>
<name>A0AAD9JK74_9ANNE</name>
<dbReference type="EMBL" id="JAODUP010000259">
    <property type="protein sequence ID" value="KAK2154728.1"/>
    <property type="molecule type" value="Genomic_DNA"/>
</dbReference>
<dbReference type="SUPFAM" id="SSF101898">
    <property type="entry name" value="NHL repeat"/>
    <property type="match status" value="1"/>
</dbReference>
<dbReference type="Proteomes" id="UP001208570">
    <property type="component" value="Unassembled WGS sequence"/>
</dbReference>
<gene>
    <name evidence="1" type="ORF">LSH36_259g04038</name>
</gene>
<reference evidence="1" key="1">
    <citation type="journal article" date="2023" name="Mol. Biol. Evol.">
        <title>Third-Generation Sequencing Reveals the Adaptive Role of the Epigenome in Three Deep-Sea Polychaetes.</title>
        <authorList>
            <person name="Perez M."/>
            <person name="Aroh O."/>
            <person name="Sun Y."/>
            <person name="Lan Y."/>
            <person name="Juniper S.K."/>
            <person name="Young C.R."/>
            <person name="Angers B."/>
            <person name="Qian P.Y."/>
        </authorList>
    </citation>
    <scope>NUCLEOTIDE SEQUENCE</scope>
    <source>
        <strain evidence="1">P08H-3</strain>
    </source>
</reference>
<dbReference type="PROSITE" id="PS51257">
    <property type="entry name" value="PROKAR_LIPOPROTEIN"/>
    <property type="match status" value="1"/>
</dbReference>
<proteinExistence type="predicted"/>
<comment type="caution">
    <text evidence="1">The sequence shown here is derived from an EMBL/GenBank/DDBJ whole genome shotgun (WGS) entry which is preliminary data.</text>
</comment>
<organism evidence="1 2">
    <name type="scientific">Paralvinella palmiformis</name>
    <dbReference type="NCBI Taxonomy" id="53620"/>
    <lineage>
        <taxon>Eukaryota</taxon>
        <taxon>Metazoa</taxon>
        <taxon>Spiralia</taxon>
        <taxon>Lophotrochozoa</taxon>
        <taxon>Annelida</taxon>
        <taxon>Polychaeta</taxon>
        <taxon>Sedentaria</taxon>
        <taxon>Canalipalpata</taxon>
        <taxon>Terebellida</taxon>
        <taxon>Terebelliformia</taxon>
        <taxon>Alvinellidae</taxon>
        <taxon>Paralvinella</taxon>
    </lineage>
</organism>
<sequence>MDRSSCTVTWIGSCSCIEKIVQNTHVPIISIVFQAICQLQNNRMAVCHGDDISVFDKRGYLVMSLKYQNKLVDLSDLCTDDESNLFMSDYEECSVKLYDEEGKFLRKVLDVNFRPYQLCYRPRTLAVFGITDPEKEDYVLNVYRVNSRLEC</sequence>
<dbReference type="AlphaFoldDB" id="A0AAD9JK74"/>
<accession>A0AAD9JK74</accession>
<dbReference type="InterPro" id="IPR011042">
    <property type="entry name" value="6-blade_b-propeller_TolB-like"/>
</dbReference>
<protein>
    <submittedName>
        <fullName evidence="1">Uncharacterized protein</fullName>
    </submittedName>
</protein>